<sequence>MSSKGQITIPKRVRDALGIEPGDALEFEVRGNEFIGRKKFSPVDWSQFVGILADGRSTDEIMREVRPVRAWDE</sequence>
<dbReference type="NCBIfam" id="TIGR01439">
    <property type="entry name" value="lp_hng_hel_AbrB"/>
    <property type="match status" value="1"/>
</dbReference>
<organism evidence="4">
    <name type="scientific">freshwater metagenome</name>
    <dbReference type="NCBI Taxonomy" id="449393"/>
    <lineage>
        <taxon>unclassified sequences</taxon>
        <taxon>metagenomes</taxon>
        <taxon>ecological metagenomes</taxon>
    </lineage>
</organism>
<dbReference type="Pfam" id="PF04014">
    <property type="entry name" value="MazE_antitoxin"/>
    <property type="match status" value="1"/>
</dbReference>
<reference evidence="4" key="1">
    <citation type="submission" date="2020-05" db="EMBL/GenBank/DDBJ databases">
        <authorList>
            <person name="Chiriac C."/>
            <person name="Salcher M."/>
            <person name="Ghai R."/>
            <person name="Kavagutti S V."/>
        </authorList>
    </citation>
    <scope>NUCLEOTIDE SEQUENCE</scope>
</reference>
<dbReference type="AlphaFoldDB" id="A0A6J7Q5F5"/>
<evidence type="ECO:0000313" key="4">
    <source>
        <dbReference type="EMBL" id="CAB5012215.1"/>
    </source>
</evidence>
<name>A0A6J7Q5F5_9ZZZZ</name>
<dbReference type="GO" id="GO:0003677">
    <property type="term" value="F:DNA binding"/>
    <property type="evidence" value="ECO:0007669"/>
    <property type="project" value="InterPro"/>
</dbReference>
<dbReference type="EMBL" id="CAFBLV010000180">
    <property type="protein sequence ID" value="CAB4876291.1"/>
    <property type="molecule type" value="Genomic_DNA"/>
</dbReference>
<feature type="domain" description="SpoVT-AbrB" evidence="1">
    <location>
        <begin position="1"/>
        <end position="41"/>
    </location>
</feature>
<gene>
    <name evidence="2" type="ORF">UFOPK3204_01617</name>
    <name evidence="3" type="ORF">UFOPK3425_00911</name>
    <name evidence="4" type="ORF">UFOPK4043_01113</name>
</gene>
<dbReference type="Gene3D" id="2.10.260.10">
    <property type="match status" value="1"/>
</dbReference>
<dbReference type="InterPro" id="IPR037914">
    <property type="entry name" value="SpoVT-AbrB_sf"/>
</dbReference>
<accession>A0A6J7Q5F5</accession>
<protein>
    <submittedName>
        <fullName evidence="4">Unannotated protein</fullName>
    </submittedName>
</protein>
<evidence type="ECO:0000313" key="2">
    <source>
        <dbReference type="EMBL" id="CAB4834914.1"/>
    </source>
</evidence>
<evidence type="ECO:0000313" key="3">
    <source>
        <dbReference type="EMBL" id="CAB4876291.1"/>
    </source>
</evidence>
<dbReference type="SUPFAM" id="SSF89447">
    <property type="entry name" value="AbrB/MazE/MraZ-like"/>
    <property type="match status" value="1"/>
</dbReference>
<dbReference type="EMBL" id="CAFBPA010000174">
    <property type="protein sequence ID" value="CAB5012215.1"/>
    <property type="molecule type" value="Genomic_DNA"/>
</dbReference>
<dbReference type="SMART" id="SM00966">
    <property type="entry name" value="SpoVT_AbrB"/>
    <property type="match status" value="1"/>
</dbReference>
<evidence type="ECO:0000259" key="1">
    <source>
        <dbReference type="PROSITE" id="PS51740"/>
    </source>
</evidence>
<dbReference type="InterPro" id="IPR007159">
    <property type="entry name" value="SpoVT-AbrB_dom"/>
</dbReference>
<proteinExistence type="predicted"/>
<dbReference type="PROSITE" id="PS51740">
    <property type="entry name" value="SPOVT_ABRB"/>
    <property type="match status" value="1"/>
</dbReference>
<dbReference type="EMBL" id="CAFABK010000109">
    <property type="protein sequence ID" value="CAB4834914.1"/>
    <property type="molecule type" value="Genomic_DNA"/>
</dbReference>